<organism evidence="1 2">
    <name type="scientific">Galeopterus variegatus</name>
    <name type="common">Malayan flying lemur</name>
    <name type="synonym">Cynocephalus variegatus</name>
    <dbReference type="NCBI Taxonomy" id="482537"/>
    <lineage>
        <taxon>Eukaryota</taxon>
        <taxon>Metazoa</taxon>
        <taxon>Chordata</taxon>
        <taxon>Craniata</taxon>
        <taxon>Vertebrata</taxon>
        <taxon>Euteleostomi</taxon>
        <taxon>Mammalia</taxon>
        <taxon>Eutheria</taxon>
        <taxon>Euarchontoglires</taxon>
        <taxon>Dermoptera</taxon>
        <taxon>Cynocephalidae</taxon>
        <taxon>Galeopterus</taxon>
    </lineage>
</organism>
<evidence type="ECO:0000313" key="1">
    <source>
        <dbReference type="Proteomes" id="UP000694923"/>
    </source>
</evidence>
<evidence type="ECO:0000313" key="2">
    <source>
        <dbReference type="RefSeq" id="XP_008585747.1"/>
    </source>
</evidence>
<protein>
    <submittedName>
        <fullName evidence="2">Serine hydrolase-like protein 2</fullName>
    </submittedName>
</protein>
<gene>
    <name evidence="2" type="primary">SERHL2</name>
</gene>
<dbReference type="GeneID" id="103603047"/>
<dbReference type="RefSeq" id="XP_008585747.1">
    <property type="nucleotide sequence ID" value="XM_008587525.1"/>
</dbReference>
<sequence length="308" mass="33241">MTGGALGSIVGTVTQKEDAEAGEAELVSPFGIVAENRATSPKMGSEGWLRTPGAVLTHPGGETSPGWKGPEVPREARGTLTMTGGSEATIFVLIPPGVVLTETRDRWPEHSFDLVGRELCTHPIRKLQARVLLIKCLDPAPSSCPDRRGKLQARVLLIKCLDPAPSSCPNRRSPPGSKSTEGRGACASQAHLAMGGECHLLWPHLTMRPALLQWFQFVAVSGNHYTHMNEPHKVATITNSFLQSKHGIPAQLELWAWGFSNLVLTRFTSPHLDSSSHAPQQGQVWRAWAPVVLKTSTVGRVRGKGARS</sequence>
<dbReference type="Proteomes" id="UP000694923">
    <property type="component" value="Unplaced"/>
</dbReference>
<name>A0ABM0RYQ6_GALVR</name>
<accession>A0ABM0RYQ6</accession>
<reference evidence="2" key="1">
    <citation type="submission" date="2025-08" db="UniProtKB">
        <authorList>
            <consortium name="RefSeq"/>
        </authorList>
    </citation>
    <scope>IDENTIFICATION</scope>
</reference>
<keyword evidence="1" id="KW-1185">Reference proteome</keyword>
<proteinExistence type="predicted"/>